<reference evidence="2" key="1">
    <citation type="submission" date="2019-11" db="EMBL/GenBank/DDBJ databases">
        <title>Genome sequence of Heliorestis convoluta strain HH, an alkaliphilic and minimalistic phototrophic bacterium from a soda lake in Egypt.</title>
        <authorList>
            <person name="Dewey E.D."/>
            <person name="Stokes L.M."/>
            <person name="Burchell B.M."/>
            <person name="Shaffer K.N."/>
            <person name="Huntington A.M."/>
            <person name="Baker J.M."/>
            <person name="Nadendla S."/>
            <person name="Giglio M.G."/>
            <person name="Touchman J.W."/>
            <person name="Blankenship R.E."/>
            <person name="Madigan M.T."/>
            <person name="Sattley W.M."/>
        </authorList>
    </citation>
    <scope>NUCLEOTIDE SEQUENCE [LARGE SCALE GENOMIC DNA]</scope>
    <source>
        <strain evidence="2">HH</strain>
    </source>
</reference>
<organism evidence="1 2">
    <name type="scientific">Heliorestis convoluta</name>
    <dbReference type="NCBI Taxonomy" id="356322"/>
    <lineage>
        <taxon>Bacteria</taxon>
        <taxon>Bacillati</taxon>
        <taxon>Bacillota</taxon>
        <taxon>Clostridia</taxon>
        <taxon>Eubacteriales</taxon>
        <taxon>Heliobacteriaceae</taxon>
        <taxon>Heliorestis</taxon>
    </lineage>
</organism>
<dbReference type="KEGG" id="hcv:FTV88_0047"/>
<name>A0A5Q2MYK7_9FIRM</name>
<dbReference type="EMBL" id="CP045875">
    <property type="protein sequence ID" value="QGG46226.1"/>
    <property type="molecule type" value="Genomic_DNA"/>
</dbReference>
<proteinExistence type="predicted"/>
<protein>
    <recommendedName>
        <fullName evidence="3">DUF1657 domain-containing protein</fullName>
    </recommendedName>
</protein>
<dbReference type="InterPro" id="IPR012347">
    <property type="entry name" value="Ferritin-like"/>
</dbReference>
<sequence length="68" mass="7520">MTVGSQLKTTVAGLKSAVGSLEQFALQTQNKKAKDLFTTSAQQTQTIVTQLESRVKEIEQEEPQYKGF</sequence>
<keyword evidence="2" id="KW-1185">Reference proteome</keyword>
<evidence type="ECO:0008006" key="3">
    <source>
        <dbReference type="Google" id="ProtNLM"/>
    </source>
</evidence>
<dbReference type="RefSeq" id="WP_153723837.1">
    <property type="nucleotide sequence ID" value="NZ_CP045875.1"/>
</dbReference>
<dbReference type="InterPro" id="IPR012452">
    <property type="entry name" value="DUF1657"/>
</dbReference>
<dbReference type="Pfam" id="PF07870">
    <property type="entry name" value="DUF1657"/>
    <property type="match status" value="1"/>
</dbReference>
<dbReference type="Proteomes" id="UP000366051">
    <property type="component" value="Chromosome"/>
</dbReference>
<accession>A0A5Q2MYK7</accession>
<dbReference type="Gene3D" id="1.20.1260.10">
    <property type="match status" value="1"/>
</dbReference>
<dbReference type="OrthoDB" id="1684731at2"/>
<dbReference type="AlphaFoldDB" id="A0A5Q2MYK7"/>
<evidence type="ECO:0000313" key="1">
    <source>
        <dbReference type="EMBL" id="QGG46226.1"/>
    </source>
</evidence>
<gene>
    <name evidence="1" type="ORF">FTV88_0047</name>
</gene>
<evidence type="ECO:0000313" key="2">
    <source>
        <dbReference type="Proteomes" id="UP000366051"/>
    </source>
</evidence>